<evidence type="ECO:0000313" key="2">
    <source>
        <dbReference type="Proteomes" id="UP000245125"/>
    </source>
</evidence>
<sequence>MPGDVIEIQALDFPGTLLFDEDKTVTLKGGFDCPFATNAGQYTRPAR</sequence>
<evidence type="ECO:0000313" key="1">
    <source>
        <dbReference type="EMBL" id="SPP99546.1"/>
    </source>
</evidence>
<protein>
    <submittedName>
        <fullName evidence="1">Uncharacterized protein</fullName>
    </submittedName>
</protein>
<name>A0A2U3QDQ3_9BACT</name>
<proteinExistence type="predicted"/>
<reference evidence="2" key="1">
    <citation type="submission" date="2018-03" db="EMBL/GenBank/DDBJ databases">
        <authorList>
            <person name="Zecchin S."/>
        </authorList>
    </citation>
    <scope>NUCLEOTIDE SEQUENCE [LARGE SCALE GENOMIC DNA]</scope>
</reference>
<dbReference type="AlphaFoldDB" id="A0A2U3QDQ3"/>
<gene>
    <name evidence="1" type="ORF">NBG4_10080</name>
</gene>
<dbReference type="EMBL" id="OUUY01000001">
    <property type="protein sequence ID" value="SPP99546.1"/>
    <property type="molecule type" value="Genomic_DNA"/>
</dbReference>
<dbReference type="Proteomes" id="UP000245125">
    <property type="component" value="Unassembled WGS sequence"/>
</dbReference>
<keyword evidence="2" id="KW-1185">Reference proteome</keyword>
<accession>A0A2U3QDQ3</accession>
<organism evidence="1 2">
    <name type="scientific">Candidatus Sulfobium mesophilum</name>
    <dbReference type="NCBI Taxonomy" id="2016548"/>
    <lineage>
        <taxon>Bacteria</taxon>
        <taxon>Pseudomonadati</taxon>
        <taxon>Nitrospirota</taxon>
        <taxon>Nitrospiria</taxon>
        <taxon>Nitrospirales</taxon>
        <taxon>Nitrospiraceae</taxon>
        <taxon>Candidatus Sulfobium</taxon>
    </lineage>
</organism>